<proteinExistence type="predicted"/>
<dbReference type="PANTHER" id="PTHR35689">
    <property type="entry name" value="EARLY ENDOSOME ANTIGEN"/>
    <property type="match status" value="1"/>
</dbReference>
<dbReference type="EMBL" id="GHES01034544">
    <property type="protein sequence ID" value="MPA65103.1"/>
    <property type="molecule type" value="Transcribed_RNA"/>
</dbReference>
<evidence type="ECO:0000256" key="1">
    <source>
        <dbReference type="SAM" id="Coils"/>
    </source>
</evidence>
<sequence>MDVSQEIDDYIKESIEYSLGLPVTTRVLELKLRAYEEAQKRLRDQYLCLQARLKEKDEIIERARAESSMNAQALKKFVEENQKLAKECTNLLSQCKRWENECSLYDHDREALMDFGNEADERAKEAEIRVRELEEELRKMSEEVQFYKHQCEMQGVDTSMEGTSKEQLLLESLVATLVSKDEVAPTAHAFLEANSGLEVCQRLLKMLNSLRPSTQNVLALAAEVKSLQKDKEHLQKDKEHLRINLHRAEEEVKVLFEENNILDEENKRLMRQCHKERQHPGSGGKHTSSASSKGNKRKSSPKMSSPIERKIDFSDVDSPRQPLSPLQHNSPESRMYKK</sequence>
<reference evidence="3" key="1">
    <citation type="submission" date="2019-08" db="EMBL/GenBank/DDBJ databases">
        <title>Reference gene set and small RNA set construction with multiple tissues from Davidia involucrata Baill.</title>
        <authorList>
            <person name="Yang H."/>
            <person name="Zhou C."/>
            <person name="Li G."/>
            <person name="Wang J."/>
            <person name="Gao P."/>
            <person name="Wang M."/>
            <person name="Wang R."/>
            <person name="Zhao Y."/>
        </authorList>
    </citation>
    <scope>NUCLEOTIDE SEQUENCE</scope>
    <source>
        <tissue evidence="3">Mixed with DoveR01_LX</tissue>
    </source>
</reference>
<organism evidence="3">
    <name type="scientific">Davidia involucrata</name>
    <name type="common">Dove tree</name>
    <dbReference type="NCBI Taxonomy" id="16924"/>
    <lineage>
        <taxon>Eukaryota</taxon>
        <taxon>Viridiplantae</taxon>
        <taxon>Streptophyta</taxon>
        <taxon>Embryophyta</taxon>
        <taxon>Tracheophyta</taxon>
        <taxon>Spermatophyta</taxon>
        <taxon>Magnoliopsida</taxon>
        <taxon>eudicotyledons</taxon>
        <taxon>Gunneridae</taxon>
        <taxon>Pentapetalae</taxon>
        <taxon>asterids</taxon>
        <taxon>Cornales</taxon>
        <taxon>Nyssaceae</taxon>
        <taxon>Davidia</taxon>
    </lineage>
</organism>
<protein>
    <submittedName>
        <fullName evidence="3">Uncharacterized protein</fullName>
    </submittedName>
</protein>
<name>A0A5B7BCE1_DAVIN</name>
<feature type="region of interest" description="Disordered" evidence="2">
    <location>
        <begin position="275"/>
        <end position="338"/>
    </location>
</feature>
<feature type="coiled-coil region" evidence="1">
    <location>
        <begin position="217"/>
        <end position="272"/>
    </location>
</feature>
<keyword evidence="1" id="KW-0175">Coiled coil</keyword>
<evidence type="ECO:0000256" key="2">
    <source>
        <dbReference type="SAM" id="MobiDB-lite"/>
    </source>
</evidence>
<gene>
    <name evidence="3" type="ORF">Din_034544</name>
</gene>
<feature type="coiled-coil region" evidence="1">
    <location>
        <begin position="25"/>
        <end position="150"/>
    </location>
</feature>
<dbReference type="AlphaFoldDB" id="A0A5B7BCE1"/>
<evidence type="ECO:0000313" key="3">
    <source>
        <dbReference type="EMBL" id="MPA65103.1"/>
    </source>
</evidence>
<accession>A0A5B7BCE1</accession>
<dbReference type="PANTHER" id="PTHR35689:SF1">
    <property type="entry name" value="EARLY ENDOSOME ANTIGEN"/>
    <property type="match status" value="1"/>
</dbReference>